<dbReference type="Proteomes" id="UP000886523">
    <property type="component" value="Unassembled WGS sequence"/>
</dbReference>
<evidence type="ECO:0000313" key="2">
    <source>
        <dbReference type="EMBL" id="KAF9507280.1"/>
    </source>
</evidence>
<evidence type="ECO:0000313" key="3">
    <source>
        <dbReference type="Proteomes" id="UP000886523"/>
    </source>
</evidence>
<sequence>MAVLQSTNTRLLPGLSDISSPELFFPSYVSTCLKNRLVSSAELGSCDTTGAPPHHTKPRSRSLVSNSDNTLNTRQPINRVTMPQERPVLGVQSTPLNPSSDTFINAPSHLSAETVLTPSHLFAEMVLGASHLLAETVFSASHLFVETVFSVSHLFMETVFSVSHLFMETVFSMSHLFTEMVLSASPLFAETYQ</sequence>
<name>A0A9P6DR67_9AGAM</name>
<comment type="caution">
    <text evidence="2">The sequence shown here is derived from an EMBL/GenBank/DDBJ whole genome shotgun (WGS) entry which is preliminary data.</text>
</comment>
<evidence type="ECO:0000256" key="1">
    <source>
        <dbReference type="SAM" id="MobiDB-lite"/>
    </source>
</evidence>
<reference evidence="2" key="1">
    <citation type="journal article" date="2020" name="Nat. Commun.">
        <title>Large-scale genome sequencing of mycorrhizal fungi provides insights into the early evolution of symbiotic traits.</title>
        <authorList>
            <person name="Miyauchi S."/>
            <person name="Kiss E."/>
            <person name="Kuo A."/>
            <person name="Drula E."/>
            <person name="Kohler A."/>
            <person name="Sanchez-Garcia M."/>
            <person name="Morin E."/>
            <person name="Andreopoulos B."/>
            <person name="Barry K.W."/>
            <person name="Bonito G."/>
            <person name="Buee M."/>
            <person name="Carver A."/>
            <person name="Chen C."/>
            <person name="Cichocki N."/>
            <person name="Clum A."/>
            <person name="Culley D."/>
            <person name="Crous P.W."/>
            <person name="Fauchery L."/>
            <person name="Girlanda M."/>
            <person name="Hayes R.D."/>
            <person name="Keri Z."/>
            <person name="LaButti K."/>
            <person name="Lipzen A."/>
            <person name="Lombard V."/>
            <person name="Magnuson J."/>
            <person name="Maillard F."/>
            <person name="Murat C."/>
            <person name="Nolan M."/>
            <person name="Ohm R.A."/>
            <person name="Pangilinan J."/>
            <person name="Pereira M.F."/>
            <person name="Perotto S."/>
            <person name="Peter M."/>
            <person name="Pfister S."/>
            <person name="Riley R."/>
            <person name="Sitrit Y."/>
            <person name="Stielow J.B."/>
            <person name="Szollosi G."/>
            <person name="Zifcakova L."/>
            <person name="Stursova M."/>
            <person name="Spatafora J.W."/>
            <person name="Tedersoo L."/>
            <person name="Vaario L.M."/>
            <person name="Yamada A."/>
            <person name="Yan M."/>
            <person name="Wang P."/>
            <person name="Xu J."/>
            <person name="Bruns T."/>
            <person name="Baldrian P."/>
            <person name="Vilgalys R."/>
            <person name="Dunand C."/>
            <person name="Henrissat B."/>
            <person name="Grigoriev I.V."/>
            <person name="Hibbett D."/>
            <person name="Nagy L.G."/>
            <person name="Martin F.M."/>
        </authorList>
    </citation>
    <scope>NUCLEOTIDE SEQUENCE</scope>
    <source>
        <strain evidence="2">UP504</strain>
    </source>
</reference>
<accession>A0A9P6DR67</accession>
<keyword evidence="3" id="KW-1185">Reference proteome</keyword>
<organism evidence="2 3">
    <name type="scientific">Hydnum rufescens UP504</name>
    <dbReference type="NCBI Taxonomy" id="1448309"/>
    <lineage>
        <taxon>Eukaryota</taxon>
        <taxon>Fungi</taxon>
        <taxon>Dikarya</taxon>
        <taxon>Basidiomycota</taxon>
        <taxon>Agaricomycotina</taxon>
        <taxon>Agaricomycetes</taxon>
        <taxon>Cantharellales</taxon>
        <taxon>Hydnaceae</taxon>
        <taxon>Hydnum</taxon>
    </lineage>
</organism>
<dbReference type="AlphaFoldDB" id="A0A9P6DR67"/>
<gene>
    <name evidence="2" type="ORF">BS47DRAFT_1398752</name>
</gene>
<protein>
    <submittedName>
        <fullName evidence="2">Uncharacterized protein</fullName>
    </submittedName>
</protein>
<dbReference type="EMBL" id="MU129085">
    <property type="protein sequence ID" value="KAF9507280.1"/>
    <property type="molecule type" value="Genomic_DNA"/>
</dbReference>
<feature type="compositionally biased region" description="Polar residues" evidence="1">
    <location>
        <begin position="62"/>
        <end position="78"/>
    </location>
</feature>
<proteinExistence type="predicted"/>
<feature type="region of interest" description="Disordered" evidence="1">
    <location>
        <begin position="48"/>
        <end position="92"/>
    </location>
</feature>